<dbReference type="InterPro" id="IPR018087">
    <property type="entry name" value="Glyco_hydro_5_CS"/>
</dbReference>
<protein>
    <recommendedName>
        <fullName evidence="9">Endoglycosylceramidase</fullName>
    </recommendedName>
</protein>
<name>A0ABP8P0Z8_9NOCA</name>
<dbReference type="PANTHER" id="PTHR31308">
    <property type="match status" value="1"/>
</dbReference>
<dbReference type="Gene3D" id="3.20.20.80">
    <property type="entry name" value="Glycosidases"/>
    <property type="match status" value="1"/>
</dbReference>
<comment type="caution">
    <text evidence="7">The sequence shown here is derived from an EMBL/GenBank/DDBJ whole genome shotgun (WGS) entry which is preliminary data.</text>
</comment>
<dbReference type="PROSITE" id="PS00659">
    <property type="entry name" value="GLYCOSYL_HYDROL_F5"/>
    <property type="match status" value="1"/>
</dbReference>
<keyword evidence="3 4" id="KW-0326">Glycosidase</keyword>
<dbReference type="SUPFAM" id="SSF51445">
    <property type="entry name" value="(Trans)glycosidases"/>
    <property type="match status" value="1"/>
</dbReference>
<dbReference type="Pfam" id="PF18564">
    <property type="entry name" value="Glyco_hydro_5_C"/>
    <property type="match status" value="1"/>
</dbReference>
<dbReference type="InterPro" id="IPR041036">
    <property type="entry name" value="GH5_C"/>
</dbReference>
<keyword evidence="2 4" id="KW-0378">Hydrolase</keyword>
<dbReference type="EMBL" id="BAABFB010000030">
    <property type="protein sequence ID" value="GAA4477450.1"/>
    <property type="molecule type" value="Genomic_DNA"/>
</dbReference>
<reference evidence="8" key="1">
    <citation type="journal article" date="2019" name="Int. J. Syst. Evol. Microbiol.">
        <title>The Global Catalogue of Microorganisms (GCM) 10K type strain sequencing project: providing services to taxonomists for standard genome sequencing and annotation.</title>
        <authorList>
            <consortium name="The Broad Institute Genomics Platform"/>
            <consortium name="The Broad Institute Genome Sequencing Center for Infectious Disease"/>
            <person name="Wu L."/>
            <person name="Ma J."/>
        </authorList>
    </citation>
    <scope>NUCLEOTIDE SEQUENCE [LARGE SCALE GENOMIC DNA]</scope>
    <source>
        <strain evidence="8">JCM 32206</strain>
    </source>
</reference>
<evidence type="ECO:0000313" key="7">
    <source>
        <dbReference type="EMBL" id="GAA4477450.1"/>
    </source>
</evidence>
<dbReference type="InterPro" id="IPR052066">
    <property type="entry name" value="Glycosphingolipid_Hydrolases"/>
</dbReference>
<keyword evidence="8" id="KW-1185">Reference proteome</keyword>
<evidence type="ECO:0000256" key="2">
    <source>
        <dbReference type="ARBA" id="ARBA00022801"/>
    </source>
</evidence>
<gene>
    <name evidence="7" type="ORF">GCM10023094_19730</name>
</gene>
<evidence type="ECO:0000313" key="8">
    <source>
        <dbReference type="Proteomes" id="UP001501183"/>
    </source>
</evidence>
<proteinExistence type="inferred from homology"/>
<evidence type="ECO:0000256" key="4">
    <source>
        <dbReference type="RuleBase" id="RU361153"/>
    </source>
</evidence>
<evidence type="ECO:0000256" key="1">
    <source>
        <dbReference type="ARBA" id="ARBA00005641"/>
    </source>
</evidence>
<feature type="domain" description="Glycoside hydrolase family 5" evidence="5">
    <location>
        <begin position="51"/>
        <end position="377"/>
    </location>
</feature>
<organism evidence="7 8">
    <name type="scientific">Rhodococcus olei</name>
    <dbReference type="NCBI Taxonomy" id="2161675"/>
    <lineage>
        <taxon>Bacteria</taxon>
        <taxon>Bacillati</taxon>
        <taxon>Actinomycetota</taxon>
        <taxon>Actinomycetes</taxon>
        <taxon>Mycobacteriales</taxon>
        <taxon>Nocardiaceae</taxon>
        <taxon>Rhodococcus</taxon>
    </lineage>
</organism>
<evidence type="ECO:0008006" key="9">
    <source>
        <dbReference type="Google" id="ProtNLM"/>
    </source>
</evidence>
<feature type="domain" description="Glycoside hydrolase family 5 C-terminal" evidence="6">
    <location>
        <begin position="402"/>
        <end position="480"/>
    </location>
</feature>
<dbReference type="InterPro" id="IPR013780">
    <property type="entry name" value="Glyco_hydro_b"/>
</dbReference>
<accession>A0ABP8P0Z8</accession>
<evidence type="ECO:0000259" key="6">
    <source>
        <dbReference type="Pfam" id="PF18564"/>
    </source>
</evidence>
<dbReference type="InterPro" id="IPR001547">
    <property type="entry name" value="Glyco_hydro_5"/>
</dbReference>
<dbReference type="Proteomes" id="UP001501183">
    <property type="component" value="Unassembled WGS sequence"/>
</dbReference>
<dbReference type="Gene3D" id="2.60.40.1180">
    <property type="entry name" value="Golgi alpha-mannosidase II"/>
    <property type="match status" value="1"/>
</dbReference>
<evidence type="ECO:0000256" key="3">
    <source>
        <dbReference type="ARBA" id="ARBA00023295"/>
    </source>
</evidence>
<dbReference type="Pfam" id="PF00150">
    <property type="entry name" value="Cellulase"/>
    <property type="match status" value="1"/>
</dbReference>
<dbReference type="InterPro" id="IPR017853">
    <property type="entry name" value="GH"/>
</dbReference>
<comment type="similarity">
    <text evidence="1 4">Belongs to the glycosyl hydrolase 5 (cellulase A) family.</text>
</comment>
<sequence>MSNSGLKVEAGVRRIRIVSLVVAATLVLAGGVAAALRSDPEPSGVYLRDEQGRALILRGFNTASSAKSTPDGMPEFTEDQLDREHADMGTNFVRFLISWRSVEPEPGVYSREYLDRVAERVGWYAERGYHVMLDMHQDLWSGAITPDGRTGNGAPAWATYMDGMPVGEHEMWEQYYLDAGVIRAFDNFWNTTGEHPELVEHYAGAWRAVAERFADDPAVIAYDLMNEPYGGTLQGPVFEAGPLTSTYQRTADAIRTVDQDTWVCVAPQAMGTNWGTPSGLGKIDDAREGDPRIAYCPHIYPLPMDLGGGYEGTSRTLVDATVDSWRANAQRTADALGGVPIVLGEFGLDTTLPGALDFVDRMYATAAEMGAGVSYWSRDPGPWGPYEEDGTPRNLVAALDTPYPRAVAGTPVTWTAQVDRLELTYRPDPAVGAPTEIHLPRRGFPGGVDVAGADIVDWNQQTRLLTVRTPAGSGDVTLTVTPIR</sequence>
<dbReference type="PANTHER" id="PTHR31308:SF3">
    <property type="entry name" value="ENDOGLYCOCERAMIDASE"/>
    <property type="match status" value="1"/>
</dbReference>
<evidence type="ECO:0000259" key="5">
    <source>
        <dbReference type="Pfam" id="PF00150"/>
    </source>
</evidence>